<proteinExistence type="predicted"/>
<dbReference type="EMBL" id="JARVCO010000010">
    <property type="protein sequence ID" value="MDZ8118820.1"/>
    <property type="molecule type" value="Genomic_DNA"/>
</dbReference>
<gene>
    <name evidence="1" type="ORF">P9H32_09285</name>
</gene>
<evidence type="ECO:0000313" key="1">
    <source>
        <dbReference type="EMBL" id="MDZ8118820.1"/>
    </source>
</evidence>
<dbReference type="Proteomes" id="UP001290861">
    <property type="component" value="Unassembled WGS sequence"/>
</dbReference>
<name>A0ABU5MX86_9BACT</name>
<dbReference type="InterPro" id="IPR018680">
    <property type="entry name" value="DUF2164"/>
</dbReference>
<protein>
    <submittedName>
        <fullName evidence="1">DUF2164 family protein</fullName>
    </submittedName>
</protein>
<sequence>MKITLSKEKKANALRSIQQFFEEDIEMALGGLQAGSLRYKAGQASTAWA</sequence>
<organism evidence="1 2">
    <name type="scientific">Pontiella agarivorans</name>
    <dbReference type="NCBI Taxonomy" id="3038953"/>
    <lineage>
        <taxon>Bacteria</taxon>
        <taxon>Pseudomonadati</taxon>
        <taxon>Kiritimatiellota</taxon>
        <taxon>Kiritimatiellia</taxon>
        <taxon>Kiritimatiellales</taxon>
        <taxon>Pontiellaceae</taxon>
        <taxon>Pontiella</taxon>
    </lineage>
</organism>
<reference evidence="1 2" key="1">
    <citation type="journal article" date="2024" name="Appl. Environ. Microbiol.">
        <title>Pontiella agarivorans sp. nov., a novel marine anaerobic bacterium capable of degrading macroalgal polysaccharides and fixing nitrogen.</title>
        <authorList>
            <person name="Liu N."/>
            <person name="Kivenson V."/>
            <person name="Peng X."/>
            <person name="Cui Z."/>
            <person name="Lankiewicz T.S."/>
            <person name="Gosselin K.M."/>
            <person name="English C.J."/>
            <person name="Blair E.M."/>
            <person name="O'Malley M.A."/>
            <person name="Valentine D.L."/>
        </authorList>
    </citation>
    <scope>NUCLEOTIDE SEQUENCE [LARGE SCALE GENOMIC DNA]</scope>
    <source>
        <strain evidence="1 2">NLcol2</strain>
    </source>
</reference>
<evidence type="ECO:0000313" key="2">
    <source>
        <dbReference type="Proteomes" id="UP001290861"/>
    </source>
</evidence>
<accession>A0ABU5MX86</accession>
<keyword evidence="2" id="KW-1185">Reference proteome</keyword>
<dbReference type="RefSeq" id="WP_322608613.1">
    <property type="nucleotide sequence ID" value="NZ_JARVCO010000010.1"/>
</dbReference>
<dbReference type="Pfam" id="PF09932">
    <property type="entry name" value="DUF2164"/>
    <property type="match status" value="1"/>
</dbReference>
<comment type="caution">
    <text evidence="1">The sequence shown here is derived from an EMBL/GenBank/DDBJ whole genome shotgun (WGS) entry which is preliminary data.</text>
</comment>